<keyword evidence="2" id="KW-1185">Reference proteome</keyword>
<proteinExistence type="predicted"/>
<dbReference type="RefSeq" id="WP_104004098.1">
    <property type="nucleotide sequence ID" value="NZ_FNVQ01000003.1"/>
</dbReference>
<gene>
    <name evidence="1" type="ORF">SAMN05444390_103254</name>
</gene>
<evidence type="ECO:0000313" key="1">
    <source>
        <dbReference type="EMBL" id="SEG68920.1"/>
    </source>
</evidence>
<sequence length="138" mass="15519">MTSNRNPVHYMQHPANISLELSPLHKQACATPPLPLGLICNTDKPFHIGGRISISAPKQAPDLCIEGEIAWCRAHREGYQVGVAFQSANELYKIRMLEQLCHIEDYRRTHPSRSPDAHQGLALEWIEKFAAHFPTDGL</sequence>
<protein>
    <submittedName>
        <fullName evidence="1">PilZ domain-containing protein</fullName>
    </submittedName>
</protein>
<dbReference type="OrthoDB" id="8906365at2"/>
<organism evidence="1 2">
    <name type="scientific">Marinobacterium lutimaris</name>
    <dbReference type="NCBI Taxonomy" id="568106"/>
    <lineage>
        <taxon>Bacteria</taxon>
        <taxon>Pseudomonadati</taxon>
        <taxon>Pseudomonadota</taxon>
        <taxon>Gammaproteobacteria</taxon>
        <taxon>Oceanospirillales</taxon>
        <taxon>Oceanospirillaceae</taxon>
        <taxon>Marinobacterium</taxon>
    </lineage>
</organism>
<reference evidence="1 2" key="1">
    <citation type="submission" date="2016-10" db="EMBL/GenBank/DDBJ databases">
        <authorList>
            <person name="de Groot N.N."/>
        </authorList>
    </citation>
    <scope>NUCLEOTIDE SEQUENCE [LARGE SCALE GENOMIC DNA]</scope>
    <source>
        <strain evidence="1 2">DSM 22012</strain>
    </source>
</reference>
<dbReference type="EMBL" id="FNVQ01000003">
    <property type="protein sequence ID" value="SEG68920.1"/>
    <property type="molecule type" value="Genomic_DNA"/>
</dbReference>
<dbReference type="Proteomes" id="UP000236745">
    <property type="component" value="Unassembled WGS sequence"/>
</dbReference>
<dbReference type="AlphaFoldDB" id="A0A1H6C7D8"/>
<evidence type="ECO:0000313" key="2">
    <source>
        <dbReference type="Proteomes" id="UP000236745"/>
    </source>
</evidence>
<accession>A0A1H6C7D8</accession>
<name>A0A1H6C7D8_9GAMM</name>